<evidence type="ECO:0000313" key="2">
    <source>
        <dbReference type="EMBL" id="KJA17685.1"/>
    </source>
</evidence>
<evidence type="ECO:0000256" key="1">
    <source>
        <dbReference type="SAM" id="MobiDB-lite"/>
    </source>
</evidence>
<reference evidence="3" key="1">
    <citation type="submission" date="2014-04" db="EMBL/GenBank/DDBJ databases">
        <title>Evolutionary Origins and Diversification of the Mycorrhizal Mutualists.</title>
        <authorList>
            <consortium name="DOE Joint Genome Institute"/>
            <consortium name="Mycorrhizal Genomics Consortium"/>
            <person name="Kohler A."/>
            <person name="Kuo A."/>
            <person name="Nagy L.G."/>
            <person name="Floudas D."/>
            <person name="Copeland A."/>
            <person name="Barry K.W."/>
            <person name="Cichocki N."/>
            <person name="Veneault-Fourrey C."/>
            <person name="LaButti K."/>
            <person name="Lindquist E.A."/>
            <person name="Lipzen A."/>
            <person name="Lundell T."/>
            <person name="Morin E."/>
            <person name="Murat C."/>
            <person name="Riley R."/>
            <person name="Ohm R."/>
            <person name="Sun H."/>
            <person name="Tunlid A."/>
            <person name="Henrissat B."/>
            <person name="Grigoriev I.V."/>
            <person name="Hibbett D.S."/>
            <person name="Martin F."/>
        </authorList>
    </citation>
    <scope>NUCLEOTIDE SEQUENCE [LARGE SCALE GENOMIC DNA]</scope>
    <source>
        <strain evidence="3">FD-334 SS-4</strain>
    </source>
</reference>
<keyword evidence="3" id="KW-1185">Reference proteome</keyword>
<feature type="compositionally biased region" description="Low complexity" evidence="1">
    <location>
        <begin position="59"/>
        <end position="68"/>
    </location>
</feature>
<protein>
    <submittedName>
        <fullName evidence="2">Uncharacterized protein</fullName>
    </submittedName>
</protein>
<dbReference type="AlphaFoldDB" id="A0A0D2PBQ6"/>
<gene>
    <name evidence="2" type="ORF">HYPSUDRAFT_1009227</name>
</gene>
<proteinExistence type="predicted"/>
<evidence type="ECO:0000313" key="3">
    <source>
        <dbReference type="Proteomes" id="UP000054270"/>
    </source>
</evidence>
<dbReference type="Proteomes" id="UP000054270">
    <property type="component" value="Unassembled WGS sequence"/>
</dbReference>
<name>A0A0D2PBQ6_HYPSF</name>
<organism evidence="2 3">
    <name type="scientific">Hypholoma sublateritium (strain FD-334 SS-4)</name>
    <dbReference type="NCBI Taxonomy" id="945553"/>
    <lineage>
        <taxon>Eukaryota</taxon>
        <taxon>Fungi</taxon>
        <taxon>Dikarya</taxon>
        <taxon>Basidiomycota</taxon>
        <taxon>Agaricomycotina</taxon>
        <taxon>Agaricomycetes</taxon>
        <taxon>Agaricomycetidae</taxon>
        <taxon>Agaricales</taxon>
        <taxon>Agaricineae</taxon>
        <taxon>Strophariaceae</taxon>
        <taxon>Hypholoma</taxon>
    </lineage>
</organism>
<sequence>MSEFSMFGRDVIRDIIKIYSIYCAWVTASPPAQWGPTVGSHQPGPRTRSYAKKAEASSKSDSLSDSSC</sequence>
<accession>A0A0D2PBQ6</accession>
<feature type="region of interest" description="Disordered" evidence="1">
    <location>
        <begin position="30"/>
        <end position="68"/>
    </location>
</feature>
<dbReference type="EMBL" id="KN817600">
    <property type="protein sequence ID" value="KJA17685.1"/>
    <property type="molecule type" value="Genomic_DNA"/>
</dbReference>